<keyword evidence="2" id="KW-1185">Reference proteome</keyword>
<reference evidence="1" key="1">
    <citation type="submission" date="2021-11" db="EMBL/GenBank/DDBJ databases">
        <title>Isoprene-degrading acetogen.</title>
        <authorList>
            <person name="Yang Y."/>
            <person name="Jin H."/>
            <person name="Yan J."/>
        </authorList>
    </citation>
    <scope>NUCLEOTIDE SEQUENCE</scope>
    <source>
        <strain evidence="1">Berkeley</strain>
    </source>
</reference>
<proteinExistence type="predicted"/>
<name>A0ABY6HBF2_9FIRM</name>
<evidence type="ECO:0000313" key="1">
    <source>
        <dbReference type="EMBL" id="UYO61812.1"/>
    </source>
</evidence>
<dbReference type="EMBL" id="CP087994">
    <property type="protein sequence ID" value="UYO61812.1"/>
    <property type="molecule type" value="Genomic_DNA"/>
</dbReference>
<organism evidence="1 2">
    <name type="scientific">Acetobacterium wieringae</name>
    <dbReference type="NCBI Taxonomy" id="52694"/>
    <lineage>
        <taxon>Bacteria</taxon>
        <taxon>Bacillati</taxon>
        <taxon>Bacillota</taxon>
        <taxon>Clostridia</taxon>
        <taxon>Eubacteriales</taxon>
        <taxon>Eubacteriaceae</taxon>
        <taxon>Acetobacterium</taxon>
    </lineage>
</organism>
<dbReference type="Proteomes" id="UP001163550">
    <property type="component" value="Chromosome"/>
</dbReference>
<dbReference type="RefSeq" id="WP_263992606.1">
    <property type="nucleotide sequence ID" value="NZ_CP087994.1"/>
</dbReference>
<sequence length="113" mass="12853">MMPKIPMLVMGTLSHVGYSDGHYDYDNGGEWVDGNIVTTAFKGCVMPMSYQDMRYDTGGTYANDDRKLYTYQSFKTGEKIIHEGIEYAIQQNKDYSQFGGGLHIYILKRGDNQ</sequence>
<gene>
    <name evidence="1" type="ORF">LNN31_13605</name>
</gene>
<accession>A0ABY6HBF2</accession>
<protein>
    <submittedName>
        <fullName evidence="1">Uncharacterized protein</fullName>
    </submittedName>
</protein>
<evidence type="ECO:0000313" key="2">
    <source>
        <dbReference type="Proteomes" id="UP001163550"/>
    </source>
</evidence>